<dbReference type="PANTHER" id="PTHR31683">
    <property type="entry name" value="PECTATE LYASE 18-RELATED"/>
    <property type="match status" value="1"/>
</dbReference>
<dbReference type="Proteomes" id="UP000006222">
    <property type="component" value="Unassembled WGS sequence"/>
</dbReference>
<evidence type="ECO:0000313" key="5">
    <source>
        <dbReference type="Proteomes" id="UP000006222"/>
    </source>
</evidence>
<dbReference type="SUPFAM" id="SSF51126">
    <property type="entry name" value="Pectin lyase-like"/>
    <property type="match status" value="1"/>
</dbReference>
<dbReference type="Gene3D" id="2.160.20.10">
    <property type="entry name" value="Single-stranded right-handed beta-helix, Pectin lyase-like"/>
    <property type="match status" value="1"/>
</dbReference>
<dbReference type="RefSeq" id="WP_007327320.1">
    <property type="nucleotide sequence ID" value="NZ_AFAR01000177.1"/>
</dbReference>
<accession>F2AUK9</accession>
<keyword evidence="2" id="KW-0624">Polysaccharide degradation</keyword>
<dbReference type="PANTHER" id="PTHR31683:SF18">
    <property type="entry name" value="PECTATE LYASE 21-RELATED"/>
    <property type="match status" value="1"/>
</dbReference>
<feature type="domain" description="Pectate lyase" evidence="3">
    <location>
        <begin position="78"/>
        <end position="276"/>
    </location>
</feature>
<dbReference type="GO" id="GO:0005576">
    <property type="term" value="C:extracellular region"/>
    <property type="evidence" value="ECO:0007669"/>
    <property type="project" value="UniProtKB-SubCell"/>
</dbReference>
<keyword evidence="1 2" id="KW-0456">Lyase</keyword>
<evidence type="ECO:0000313" key="4">
    <source>
        <dbReference type="EMBL" id="EGF26660.1"/>
    </source>
</evidence>
<dbReference type="InterPro" id="IPR002022">
    <property type="entry name" value="Pec_lyase"/>
</dbReference>
<dbReference type="GO" id="GO:0030570">
    <property type="term" value="F:pectate lyase activity"/>
    <property type="evidence" value="ECO:0007669"/>
    <property type="project" value="InterPro"/>
</dbReference>
<sequence length="353" mass="38921">MATARLKLPSASNSYHSMANLSMNDQPSNPLFAGLLSIFFVAFVWTPLASAEESDAPIGWASVSGRGVETTTGGRNGDIVTARTAEELAEYASSPEPLTILIEGTITGDGQIKISSNKTLLGLGASTSLKNIELNMSGVSNIIIRNLHISDARDAIALRRTHHVWVDHCDLSECGDGLLDITHQSDFVTVSWTRFSKHHKTMLINSGTSQPEDSGYLNTTIHHCWFDGSDTRNPRAGYGKVHVFNCLYTKNDYGIGLHSQCLVLAERNHFDQVKHPIKQMYRPDPTDIHHGFCESVENVFQDCRGAQDDEGKSFPAKEFYEYESKMDDVARVPEIVQSNAGPQEHIGRTASRQ</sequence>
<dbReference type="InterPro" id="IPR045032">
    <property type="entry name" value="PEL"/>
</dbReference>
<protein>
    <submittedName>
        <fullName evidence="4">Pectate lyase/Amb allergen</fullName>
        <ecNumber evidence="4">4.2.2.-</ecNumber>
    </submittedName>
</protein>
<dbReference type="InterPro" id="IPR011050">
    <property type="entry name" value="Pectin_lyase_fold/virulence"/>
</dbReference>
<dbReference type="EMBL" id="AFAR01000177">
    <property type="protein sequence ID" value="EGF26660.1"/>
    <property type="molecule type" value="Genomic_DNA"/>
</dbReference>
<evidence type="ECO:0000256" key="1">
    <source>
        <dbReference type="ARBA" id="ARBA00023239"/>
    </source>
</evidence>
<proteinExistence type="inferred from homology"/>
<name>F2AUK9_RHOBT</name>
<comment type="subcellular location">
    <subcellularLocation>
        <location evidence="2">Secreted</location>
    </subcellularLocation>
</comment>
<keyword evidence="2" id="KW-0119">Carbohydrate metabolism</keyword>
<reference evidence="4 5" key="1">
    <citation type="journal article" date="2013" name="Mar. Genomics">
        <title>Expression of sulfatases in Rhodopirellula baltica and the diversity of sulfatases in the genus Rhodopirellula.</title>
        <authorList>
            <person name="Wegner C.E."/>
            <person name="Richter-Heitmann T."/>
            <person name="Klindworth A."/>
            <person name="Klockow C."/>
            <person name="Richter M."/>
            <person name="Achstetter T."/>
            <person name="Glockner F.O."/>
            <person name="Harder J."/>
        </authorList>
    </citation>
    <scope>NUCLEOTIDE SEQUENCE [LARGE SCALE GENOMIC DNA]</scope>
    <source>
        <strain evidence="4 5">WH47</strain>
    </source>
</reference>
<organism evidence="4 5">
    <name type="scientific">Rhodopirellula baltica WH47</name>
    <dbReference type="NCBI Taxonomy" id="991778"/>
    <lineage>
        <taxon>Bacteria</taxon>
        <taxon>Pseudomonadati</taxon>
        <taxon>Planctomycetota</taxon>
        <taxon>Planctomycetia</taxon>
        <taxon>Pirellulales</taxon>
        <taxon>Pirellulaceae</taxon>
        <taxon>Rhodopirellula</taxon>
    </lineage>
</organism>
<keyword evidence="2" id="KW-0964">Secreted</keyword>
<dbReference type="EC" id="4.2.2.-" evidence="4"/>
<comment type="similarity">
    <text evidence="2">Belongs to the polysaccharide lyase 1 family.</text>
</comment>
<dbReference type="SMART" id="SM00656">
    <property type="entry name" value="Amb_all"/>
    <property type="match status" value="1"/>
</dbReference>
<dbReference type="PATRIC" id="fig|991778.3.peg.3623"/>
<dbReference type="AlphaFoldDB" id="F2AUK9"/>
<dbReference type="InterPro" id="IPR012334">
    <property type="entry name" value="Pectin_lyas_fold"/>
</dbReference>
<dbReference type="Pfam" id="PF00544">
    <property type="entry name" value="Pectate_lyase_4"/>
    <property type="match status" value="1"/>
</dbReference>
<dbReference type="GO" id="GO:0000272">
    <property type="term" value="P:polysaccharide catabolic process"/>
    <property type="evidence" value="ECO:0007669"/>
    <property type="project" value="UniProtKB-KW"/>
</dbReference>
<evidence type="ECO:0000256" key="2">
    <source>
        <dbReference type="RuleBase" id="RU361173"/>
    </source>
</evidence>
<comment type="caution">
    <text evidence="4">The sequence shown here is derived from an EMBL/GenBank/DDBJ whole genome shotgun (WGS) entry which is preliminary data.</text>
</comment>
<evidence type="ECO:0000259" key="3">
    <source>
        <dbReference type="SMART" id="SM00656"/>
    </source>
</evidence>
<gene>
    <name evidence="4" type="ORF">RBWH47_02742</name>
</gene>